<feature type="region of interest" description="Disordered" evidence="6">
    <location>
        <begin position="706"/>
        <end position="732"/>
    </location>
</feature>
<feature type="compositionally biased region" description="Low complexity" evidence="6">
    <location>
        <begin position="263"/>
        <end position="279"/>
    </location>
</feature>
<dbReference type="Pfam" id="PF08687">
    <property type="entry name" value="ASD2"/>
    <property type="match status" value="1"/>
</dbReference>
<dbReference type="Proteomes" id="UP000681722">
    <property type="component" value="Unassembled WGS sequence"/>
</dbReference>
<feature type="region of interest" description="Disordered" evidence="6">
    <location>
        <begin position="1735"/>
        <end position="1772"/>
    </location>
</feature>
<keyword evidence="3" id="KW-0963">Cytoplasm</keyword>
<feature type="region of interest" description="Disordered" evidence="6">
    <location>
        <begin position="1458"/>
        <end position="1478"/>
    </location>
</feature>
<organism evidence="8 10">
    <name type="scientific">Didymodactylos carnosus</name>
    <dbReference type="NCBI Taxonomy" id="1234261"/>
    <lineage>
        <taxon>Eukaryota</taxon>
        <taxon>Metazoa</taxon>
        <taxon>Spiralia</taxon>
        <taxon>Gnathifera</taxon>
        <taxon>Rotifera</taxon>
        <taxon>Eurotatoria</taxon>
        <taxon>Bdelloidea</taxon>
        <taxon>Philodinida</taxon>
        <taxon>Philodinidae</taxon>
        <taxon>Didymodactylos</taxon>
    </lineage>
</organism>
<dbReference type="Proteomes" id="UP000663829">
    <property type="component" value="Unassembled WGS sequence"/>
</dbReference>
<comment type="similarity">
    <text evidence="2">Belongs to the shroom family.</text>
</comment>
<feature type="compositionally biased region" description="Basic and acidic residues" evidence="6">
    <location>
        <begin position="1395"/>
        <end position="1408"/>
    </location>
</feature>
<evidence type="ECO:0000256" key="4">
    <source>
        <dbReference type="ARBA" id="ARBA00023212"/>
    </source>
</evidence>
<evidence type="ECO:0000313" key="10">
    <source>
        <dbReference type="Proteomes" id="UP000663829"/>
    </source>
</evidence>
<evidence type="ECO:0000256" key="2">
    <source>
        <dbReference type="ARBA" id="ARBA00006469"/>
    </source>
</evidence>
<feature type="compositionally biased region" description="Polar residues" evidence="6">
    <location>
        <begin position="1886"/>
        <end position="1902"/>
    </location>
</feature>
<feature type="region of interest" description="Disordered" evidence="6">
    <location>
        <begin position="293"/>
        <end position="312"/>
    </location>
</feature>
<name>A0A813ZJX9_9BILA</name>
<feature type="region of interest" description="Disordered" evidence="6">
    <location>
        <begin position="1151"/>
        <end position="1176"/>
    </location>
</feature>
<feature type="region of interest" description="Disordered" evidence="6">
    <location>
        <begin position="2080"/>
        <end position="2103"/>
    </location>
</feature>
<dbReference type="GO" id="GO:0030864">
    <property type="term" value="C:cortical actin cytoskeleton"/>
    <property type="evidence" value="ECO:0007669"/>
    <property type="project" value="TreeGrafter"/>
</dbReference>
<feature type="region of interest" description="Disordered" evidence="6">
    <location>
        <begin position="343"/>
        <end position="373"/>
    </location>
</feature>
<dbReference type="OrthoDB" id="10063560at2759"/>
<evidence type="ECO:0000256" key="3">
    <source>
        <dbReference type="ARBA" id="ARBA00022490"/>
    </source>
</evidence>
<feature type="compositionally biased region" description="Basic and acidic residues" evidence="6">
    <location>
        <begin position="1664"/>
        <end position="1673"/>
    </location>
</feature>
<feature type="coiled-coil region" evidence="5">
    <location>
        <begin position="2345"/>
        <end position="2372"/>
    </location>
</feature>
<dbReference type="GO" id="GO:0005912">
    <property type="term" value="C:adherens junction"/>
    <property type="evidence" value="ECO:0007669"/>
    <property type="project" value="TreeGrafter"/>
</dbReference>
<evidence type="ECO:0000256" key="1">
    <source>
        <dbReference type="ARBA" id="ARBA00004245"/>
    </source>
</evidence>
<comment type="caution">
    <text evidence="8">The sequence shown here is derived from an EMBL/GenBank/DDBJ whole genome shotgun (WGS) entry which is preliminary data.</text>
</comment>
<dbReference type="PANTHER" id="PTHR15012">
    <property type="entry name" value="APICAL PROTEIN/SHROOM-RELATED"/>
    <property type="match status" value="1"/>
</dbReference>
<dbReference type="GO" id="GO:0016324">
    <property type="term" value="C:apical plasma membrane"/>
    <property type="evidence" value="ECO:0007669"/>
    <property type="project" value="TreeGrafter"/>
</dbReference>
<evidence type="ECO:0000259" key="7">
    <source>
        <dbReference type="PROSITE" id="PS51307"/>
    </source>
</evidence>
<dbReference type="InterPro" id="IPR014799">
    <property type="entry name" value="ASD2_dom"/>
</dbReference>
<dbReference type="Gene3D" id="6.10.250.3120">
    <property type="match status" value="1"/>
</dbReference>
<feature type="compositionally biased region" description="Polar residues" evidence="6">
    <location>
        <begin position="710"/>
        <end position="725"/>
    </location>
</feature>
<feature type="compositionally biased region" description="Low complexity" evidence="6">
    <location>
        <begin position="1674"/>
        <end position="1684"/>
    </location>
</feature>
<feature type="region of interest" description="Disordered" evidence="6">
    <location>
        <begin position="257"/>
        <end position="279"/>
    </location>
</feature>
<feature type="compositionally biased region" description="Basic and acidic residues" evidence="6">
    <location>
        <begin position="2080"/>
        <end position="2090"/>
    </location>
</feature>
<accession>A0A813ZJX9</accession>
<evidence type="ECO:0000256" key="5">
    <source>
        <dbReference type="SAM" id="Coils"/>
    </source>
</evidence>
<comment type="subcellular location">
    <subcellularLocation>
        <location evidence="1">Cytoplasm</location>
        <location evidence="1">Cytoskeleton</location>
    </subcellularLocation>
</comment>
<feature type="region of interest" description="Disordered" evidence="6">
    <location>
        <begin position="1794"/>
        <end position="1845"/>
    </location>
</feature>
<dbReference type="InterPro" id="IPR027685">
    <property type="entry name" value="Shroom_fam"/>
</dbReference>
<dbReference type="GO" id="GO:0051015">
    <property type="term" value="F:actin filament binding"/>
    <property type="evidence" value="ECO:0007669"/>
    <property type="project" value="InterPro"/>
</dbReference>
<feature type="region of interest" description="Disordered" evidence="6">
    <location>
        <begin position="1886"/>
        <end position="1917"/>
    </location>
</feature>
<dbReference type="PANTHER" id="PTHR15012:SF32">
    <property type="entry name" value="PROTEIN SHROOM"/>
    <property type="match status" value="1"/>
</dbReference>
<dbReference type="GO" id="GO:0007015">
    <property type="term" value="P:actin filament organization"/>
    <property type="evidence" value="ECO:0007669"/>
    <property type="project" value="TreeGrafter"/>
</dbReference>
<sequence>MRFNKCTATDQQKQEENIFKKFDFDITNDSVVDSNNKQILIDACETTSKIIDEKIQELKQQTGLLCRVFRRESANKKNHINPKTALPNDYQTMPPLSIEMNSNLDIKSPKLSSTEYTYTERVKTSGSGKEILEEKCLLKRSSWNNDETSKIFLPPTGNSKRYKPKLMMTTNNRHHDYHKQQETRPTRSRSWYEETFERPSMITASKKKNYSVIPNSNTKKGNLFLMTLDKNNVPHQSPSSSSIDTLRSSCSTIKTRNSSLDNSDFISDSPDLSSSSIITNTNTDLRNDTIKHLTTRRSLSTSNSHRPEQRYIDLPKNLIKSTHSRRQPSQQEQFDLKRDSLLLQQNSNDYHQKRSRSYYSKNDDDDGGGGEQFIISDQQQNRKGHEQQSSSSLNQYTNRIMSIPKVLSPTSNHHPQTINSSSMLSQISSPLSDLIVGEKRNFVPGLNTTHQTESTHLKDLVDTSKSTTIAPPLLSNKIKQLTGDESISRKKTVHFDGHLTTEIQPLPYSFHSKISENKKSCRKMIEKSPLSPVQTVKDDDDDVFVDVLQYKINHDDEKVYKNEKVSSNNIIAGLSQPSSLNNIEKTNKFFVSFSSPSPSSSSSTLKQKEKNNIILTEGVVENEITSAAVSTPPITMTTNNSSFFSSSSFFPILSSTTLSSTTQQRQKGKDVDEQKNNNVVNDVYLKRFPSYDSYDVNCRLKSKHQHLFDQKTSNSSNSYREQPNDQIKSSSIQIQQPIAHHLNVNMSSNNLLLKKNSTSLSGVNITDISSQQKPSISSSRSKRLLGLLGFPITTTTTKYDTSGVTAVTTDPDSGENRKDNVDMSSSKKKNGIDIDNNEIRQQQQNNNKDSKFHLKRTSSAQLRAQRNKAKGVTKRLSADETIVNPSEMGNNSVVATQNENKNLVSMTIHSNQTNDMKTKLVPSQTNGQTITNDKSHGIGNEMSMSSQNGPGVANELFKYLNDGSLSSLLFRPVEVVEERENGNDMTIIDPKTDYVLHNNNTEPQAFFLSSLTAALLPNSTTKDIEKVRNDVYNKHSFDLTTSLSSPLSPSANINRVNQEESNGIDSLTSYNHYYLYPNIYYHQQHLPNNKTTKANTNNHAIGNGSINSMSTTSNSSSLTSSTNVNHLNVFSTSPIIKQHNTNDTMHKIVEQGTGGIKQNEEQEKEEKEKADDDEESMSVIPIKKSVLTLNNALTISNSTNSRQKKAVNAALIGWKIKSSSFDGQQHDTHNESSIKSLPIMFNNSSLNENNEKGNKGMTIEPGIVLSDTVQAFWHPPVAANEDEKHKNELIEQCLPENTNYSKDDLIATTSFVNENVTTSAPFQTTIISSSVSTNNVNNGWSSSSNGSHNDWTDQNNHHSNINLTNDNSFDGTEHSYININSNDDFVNNNTKTCSKSKDNHQEDGDGHSCMKSQTKEASLNTATVYEKNRVNRIAQSFSNGYTANNFRNGFVINRSFSSKSNSPSLEGINNNTDEEQQYKERLREKSRSIKQTLLDNHNLLTSQHPPPSNNMNKFSNYYVQSNDDRILYDNTSKNSQSNNNYYLVRSLSKDALDDTTNSYDYKNTYNDYDNTTSYSQLLSPLSTTRSIPVSHFSTSFSPNAHVTITDFPSASLTTSDIEHYPSQQKQSSIYIKRPKSASTVTAYRQPVIVTSRTTLHTDNNNEKQLKVHQKDDCCSSSSDKTMTMKHSISMPSNKMMNISINNENHENHISPGVISSNSTSLSLASPTNSTIVYYAKTRKPSPPPPPPITTTTSTSSNDNHHQSSIERVPSDFQLKRQFFENRIYAEYNTTTATTATTNSNTNNNNCNSLLSPSNSISPVSSSLSSSSSLSNKNSSPTTTNTNGTTRTLLVNTGQVYENNNNTFVNGNGTHSNKKKLDNQALNDASKQLSNQRNVSRRSWNDLSSQQQSVRSTVQQSDNKIIDAFSNNDESPNTMNLNGDALSFGTTPPLPPPVLRKPIRIVKTVNSTTTTTTTSSSNNNNKNWNTDLLTTSMISDSKLQHQQNGNQNLNLLKTTTTSRPLAVSKTYSLAKTGLFSATPFNTSSMTSKLNENYHKTTNGMPETTNANNINDDTPKLNVDMKQQHGKNDNKEILSSSSNHVHTPLRRYKSREEYEFETNLKAYASRHPNNKQLYNLALSPTDHRLSTDYTRNLFPMPDRMRRLRSRFNSGERLDSISIQSYSPDYLQRTVFSDSIDSSNIQAEELILSLQRRLQTLKENRREITNETEENILLGNRLIGIVEKSAQASEVEKFKLHINEIDTITNLLLKLSSRLAKVENDIQCLQENIDERTKNCLIERRDEMQLKYDEARTLKDGIDRRSRLVCDILRKYLNDEQYADYDYYIKMKSTLHMDLKDIEEQIQLIEKQIQLLNLSLTIKTSPLTPSLVFEGVSDSLTSSTSPPTTTNMLPTYFKTISTSA</sequence>
<proteinExistence type="inferred from homology"/>
<protein>
    <recommendedName>
        <fullName evidence="7">ASD2 domain-containing protein</fullName>
    </recommendedName>
</protein>
<feature type="region of interest" description="Disordered" evidence="6">
    <location>
        <begin position="1338"/>
        <end position="1366"/>
    </location>
</feature>
<feature type="region of interest" description="Disordered" evidence="6">
    <location>
        <begin position="803"/>
        <end position="875"/>
    </location>
</feature>
<gene>
    <name evidence="8" type="ORF">GPM918_LOCUS8530</name>
    <name evidence="9" type="ORF">SRO942_LOCUS8530</name>
</gene>
<keyword evidence="5" id="KW-0175">Coiled coil</keyword>
<reference evidence="8" key="1">
    <citation type="submission" date="2021-02" db="EMBL/GenBank/DDBJ databases">
        <authorList>
            <person name="Nowell W R."/>
        </authorList>
    </citation>
    <scope>NUCLEOTIDE SEQUENCE</scope>
</reference>
<evidence type="ECO:0000256" key="6">
    <source>
        <dbReference type="SAM" id="MobiDB-lite"/>
    </source>
</evidence>
<dbReference type="PROSITE" id="PS51307">
    <property type="entry name" value="ASD2"/>
    <property type="match status" value="1"/>
</dbReference>
<feature type="compositionally biased region" description="Low complexity" evidence="6">
    <location>
        <begin position="1338"/>
        <end position="1347"/>
    </location>
</feature>
<keyword evidence="10" id="KW-1185">Reference proteome</keyword>
<feature type="region of interest" description="Disordered" evidence="6">
    <location>
        <begin position="1664"/>
        <end position="1684"/>
    </location>
</feature>
<feature type="domain" description="ASD2" evidence="7">
    <location>
        <begin position="2101"/>
        <end position="2374"/>
    </location>
</feature>
<feature type="compositionally biased region" description="Polar residues" evidence="6">
    <location>
        <begin position="1348"/>
        <end position="1366"/>
    </location>
</feature>
<feature type="coiled-coil region" evidence="5">
    <location>
        <begin position="2197"/>
        <end position="2224"/>
    </location>
</feature>
<feature type="compositionally biased region" description="Low complexity" evidence="6">
    <location>
        <begin position="1903"/>
        <end position="1916"/>
    </location>
</feature>
<evidence type="ECO:0000313" key="9">
    <source>
        <dbReference type="EMBL" id="CAF3681786.1"/>
    </source>
</evidence>
<dbReference type="GO" id="GO:0043296">
    <property type="term" value="C:apical junction complex"/>
    <property type="evidence" value="ECO:0007669"/>
    <property type="project" value="TreeGrafter"/>
</dbReference>
<feature type="region of interest" description="Disordered" evidence="6">
    <location>
        <begin position="1392"/>
        <end position="1414"/>
    </location>
</feature>
<keyword evidence="4" id="KW-0206">Cytoskeleton</keyword>
<dbReference type="EMBL" id="CAJOBC010001496">
    <property type="protein sequence ID" value="CAF3681786.1"/>
    <property type="molecule type" value="Genomic_DNA"/>
</dbReference>
<dbReference type="EMBL" id="CAJNOQ010001496">
    <property type="protein sequence ID" value="CAF0898981.1"/>
    <property type="molecule type" value="Genomic_DNA"/>
</dbReference>
<feature type="compositionally biased region" description="Basic and acidic residues" evidence="6">
    <location>
        <begin position="1158"/>
        <end position="1170"/>
    </location>
</feature>
<evidence type="ECO:0000313" key="8">
    <source>
        <dbReference type="EMBL" id="CAF0898981.1"/>
    </source>
</evidence>
<feature type="coiled-coil region" evidence="5">
    <location>
        <begin position="2265"/>
        <end position="2292"/>
    </location>
</feature>